<dbReference type="InterPro" id="IPR050502">
    <property type="entry name" value="Euk_RNA-bind_prot"/>
</dbReference>
<feature type="compositionally biased region" description="Basic and acidic residues" evidence="3">
    <location>
        <begin position="51"/>
        <end position="66"/>
    </location>
</feature>
<keyword evidence="1 2" id="KW-0694">RNA-binding</keyword>
<dbReference type="OrthoDB" id="4726at2759"/>
<proteinExistence type="predicted"/>
<evidence type="ECO:0000313" key="6">
    <source>
        <dbReference type="Proteomes" id="UP000724874"/>
    </source>
</evidence>
<gene>
    <name evidence="5" type="ORF">CPB84DRAFT_1757695</name>
</gene>
<dbReference type="CDD" id="cd00590">
    <property type="entry name" value="RRM_SF"/>
    <property type="match status" value="1"/>
</dbReference>
<evidence type="ECO:0000259" key="4">
    <source>
        <dbReference type="PROSITE" id="PS50102"/>
    </source>
</evidence>
<feature type="compositionally biased region" description="Polar residues" evidence="3">
    <location>
        <begin position="7"/>
        <end position="28"/>
    </location>
</feature>
<dbReference type="PANTHER" id="PTHR48025:SF25">
    <property type="entry name" value="RNA-BINDING PROTEIN 14"/>
    <property type="match status" value="1"/>
</dbReference>
<organism evidence="5 6">
    <name type="scientific">Gymnopilus junonius</name>
    <name type="common">Spectacular rustgill mushroom</name>
    <name type="synonym">Gymnopilus spectabilis subsp. junonius</name>
    <dbReference type="NCBI Taxonomy" id="109634"/>
    <lineage>
        <taxon>Eukaryota</taxon>
        <taxon>Fungi</taxon>
        <taxon>Dikarya</taxon>
        <taxon>Basidiomycota</taxon>
        <taxon>Agaricomycotina</taxon>
        <taxon>Agaricomycetes</taxon>
        <taxon>Agaricomycetidae</taxon>
        <taxon>Agaricales</taxon>
        <taxon>Agaricineae</taxon>
        <taxon>Hymenogastraceae</taxon>
        <taxon>Gymnopilus</taxon>
    </lineage>
</organism>
<dbReference type="GO" id="GO:0005634">
    <property type="term" value="C:nucleus"/>
    <property type="evidence" value="ECO:0007669"/>
    <property type="project" value="TreeGrafter"/>
</dbReference>
<protein>
    <recommendedName>
        <fullName evidence="4">RRM domain-containing protein</fullName>
    </recommendedName>
</protein>
<keyword evidence="6" id="KW-1185">Reference proteome</keyword>
<accession>A0A9P5NYI0</accession>
<dbReference type="InterPro" id="IPR000504">
    <property type="entry name" value="RRM_dom"/>
</dbReference>
<reference evidence="5" key="1">
    <citation type="submission" date="2020-11" db="EMBL/GenBank/DDBJ databases">
        <authorList>
            <consortium name="DOE Joint Genome Institute"/>
            <person name="Ahrendt S."/>
            <person name="Riley R."/>
            <person name="Andreopoulos W."/>
            <person name="LaButti K."/>
            <person name="Pangilinan J."/>
            <person name="Ruiz-duenas F.J."/>
            <person name="Barrasa J.M."/>
            <person name="Sanchez-Garcia M."/>
            <person name="Camarero S."/>
            <person name="Miyauchi S."/>
            <person name="Serrano A."/>
            <person name="Linde D."/>
            <person name="Babiker R."/>
            <person name="Drula E."/>
            <person name="Ayuso-Fernandez I."/>
            <person name="Pacheco R."/>
            <person name="Padilla G."/>
            <person name="Ferreira P."/>
            <person name="Barriuso J."/>
            <person name="Kellner H."/>
            <person name="Castanera R."/>
            <person name="Alfaro M."/>
            <person name="Ramirez L."/>
            <person name="Pisabarro A.G."/>
            <person name="Kuo A."/>
            <person name="Tritt A."/>
            <person name="Lipzen A."/>
            <person name="He G."/>
            <person name="Yan M."/>
            <person name="Ng V."/>
            <person name="Cullen D."/>
            <person name="Martin F."/>
            <person name="Rosso M.-N."/>
            <person name="Henrissat B."/>
            <person name="Hibbett D."/>
            <person name="Martinez A.T."/>
            <person name="Grigoriev I.V."/>
        </authorList>
    </citation>
    <scope>NUCLEOTIDE SEQUENCE</scope>
    <source>
        <strain evidence="5">AH 44721</strain>
    </source>
</reference>
<dbReference type="SUPFAM" id="SSF54928">
    <property type="entry name" value="RNA-binding domain, RBD"/>
    <property type="match status" value="1"/>
</dbReference>
<feature type="region of interest" description="Disordered" evidence="3">
    <location>
        <begin position="47"/>
        <end position="66"/>
    </location>
</feature>
<dbReference type="PROSITE" id="PS50102">
    <property type="entry name" value="RRM"/>
    <property type="match status" value="1"/>
</dbReference>
<feature type="region of interest" description="Disordered" evidence="3">
    <location>
        <begin position="1"/>
        <end position="31"/>
    </location>
</feature>
<evidence type="ECO:0000256" key="3">
    <source>
        <dbReference type="SAM" id="MobiDB-lite"/>
    </source>
</evidence>
<feature type="domain" description="RRM" evidence="4">
    <location>
        <begin position="74"/>
        <end position="165"/>
    </location>
</feature>
<evidence type="ECO:0000313" key="5">
    <source>
        <dbReference type="EMBL" id="KAF8913843.1"/>
    </source>
</evidence>
<dbReference type="AlphaFoldDB" id="A0A9P5NYI0"/>
<dbReference type="EMBL" id="JADNYJ010000001">
    <property type="protein sequence ID" value="KAF8913843.1"/>
    <property type="molecule type" value="Genomic_DNA"/>
</dbReference>
<evidence type="ECO:0000256" key="1">
    <source>
        <dbReference type="ARBA" id="ARBA00022884"/>
    </source>
</evidence>
<dbReference type="InterPro" id="IPR012677">
    <property type="entry name" value="Nucleotide-bd_a/b_plait_sf"/>
</dbReference>
<dbReference type="SMART" id="SM00360">
    <property type="entry name" value="RRM"/>
    <property type="match status" value="1"/>
</dbReference>
<evidence type="ECO:0000256" key="2">
    <source>
        <dbReference type="PROSITE-ProRule" id="PRU00176"/>
    </source>
</evidence>
<dbReference type="PANTHER" id="PTHR48025">
    <property type="entry name" value="OS02G0815200 PROTEIN"/>
    <property type="match status" value="1"/>
</dbReference>
<dbReference type="Gene3D" id="3.30.70.330">
    <property type="match status" value="1"/>
</dbReference>
<sequence length="232" mass="26206">MRFACPASTSLGLSGANTHSNVPTNHGLRNNHRRTRLMEKERNIKVTQAAEAKKKREKRQQAQDRAEARTAEMNYVFVGNIESSITQDRLRDFFLPCGQVTRVIVRCSRGQAITAGIAVPLAVRSERDRQYATVEFTDCESAGKALKYHGRVLDGCQLLVTASPSNLPEVHEIVNSHLRRLRQIGAFPPPKNKLKKPERPLTAAYTERFIDYNEPNNDYITIFGFRLPKCIA</sequence>
<dbReference type="InterPro" id="IPR035979">
    <property type="entry name" value="RBD_domain_sf"/>
</dbReference>
<dbReference type="GO" id="GO:0003729">
    <property type="term" value="F:mRNA binding"/>
    <property type="evidence" value="ECO:0007669"/>
    <property type="project" value="TreeGrafter"/>
</dbReference>
<dbReference type="Proteomes" id="UP000724874">
    <property type="component" value="Unassembled WGS sequence"/>
</dbReference>
<name>A0A9P5NYI0_GYMJU</name>
<comment type="caution">
    <text evidence="5">The sequence shown here is derived from an EMBL/GenBank/DDBJ whole genome shotgun (WGS) entry which is preliminary data.</text>
</comment>
<dbReference type="Pfam" id="PF00076">
    <property type="entry name" value="RRM_1"/>
    <property type="match status" value="1"/>
</dbReference>